<comment type="caution">
    <text evidence="2">The sequence shown here is derived from an EMBL/GenBank/DDBJ whole genome shotgun (WGS) entry which is preliminary data.</text>
</comment>
<dbReference type="Proteomes" id="UP001217838">
    <property type="component" value="Unassembled WGS sequence"/>
</dbReference>
<organism evidence="2 3">
    <name type="scientific">Nannocystis radixulma</name>
    <dbReference type="NCBI Taxonomy" id="2995305"/>
    <lineage>
        <taxon>Bacteria</taxon>
        <taxon>Pseudomonadati</taxon>
        <taxon>Myxococcota</taxon>
        <taxon>Polyangia</taxon>
        <taxon>Nannocystales</taxon>
        <taxon>Nannocystaceae</taxon>
        <taxon>Nannocystis</taxon>
    </lineage>
</organism>
<keyword evidence="3" id="KW-1185">Reference proteome</keyword>
<protein>
    <submittedName>
        <fullName evidence="2">Uncharacterized protein</fullName>
    </submittedName>
</protein>
<evidence type="ECO:0000313" key="2">
    <source>
        <dbReference type="EMBL" id="MDC0674410.1"/>
    </source>
</evidence>
<keyword evidence="1" id="KW-0812">Transmembrane</keyword>
<feature type="transmembrane region" description="Helical" evidence="1">
    <location>
        <begin position="60"/>
        <end position="80"/>
    </location>
</feature>
<reference evidence="2 3" key="1">
    <citation type="submission" date="2022-11" db="EMBL/GenBank/DDBJ databases">
        <title>Minimal conservation of predation-associated metabolite biosynthetic gene clusters underscores biosynthetic potential of Myxococcota including descriptions for ten novel species: Archangium lansinium sp. nov., Myxococcus landrumus sp. nov., Nannocystis bai.</title>
        <authorList>
            <person name="Ahearne A."/>
            <person name="Stevens C."/>
            <person name="Dowd S."/>
        </authorList>
    </citation>
    <scope>NUCLEOTIDE SEQUENCE [LARGE SCALE GENOMIC DNA]</scope>
    <source>
        <strain evidence="2 3">NCELM</strain>
    </source>
</reference>
<accession>A0ABT5BLF4</accession>
<keyword evidence="1" id="KW-1133">Transmembrane helix</keyword>
<sequence length="183" mass="20103">MHDELPPALRAKLDAFSRKKPQAQELIDKLLVKRAASTSDSERQFIEKMLHELVSPGRKAAIIVAAIGVFMAGVFALITWDAAQEEAALERSVPAVALVKRMDPGDCWVSTRTARCLRLELEVHRDGAPPYVGSLTDNIGLEWMSRVQPGSWLTIGVDPDDPNKLLFDERAMAVPPPTPPTSP</sequence>
<name>A0ABT5BLF4_9BACT</name>
<keyword evidence="1" id="KW-0472">Membrane</keyword>
<evidence type="ECO:0000256" key="1">
    <source>
        <dbReference type="SAM" id="Phobius"/>
    </source>
</evidence>
<proteinExistence type="predicted"/>
<evidence type="ECO:0000313" key="3">
    <source>
        <dbReference type="Proteomes" id="UP001217838"/>
    </source>
</evidence>
<dbReference type="RefSeq" id="WP_272008624.1">
    <property type="nucleotide sequence ID" value="NZ_JAQNDN010000024.1"/>
</dbReference>
<dbReference type="EMBL" id="JAQNDN010000024">
    <property type="protein sequence ID" value="MDC0674410.1"/>
    <property type="molecule type" value="Genomic_DNA"/>
</dbReference>
<gene>
    <name evidence="2" type="ORF">POL58_42065</name>
</gene>